<dbReference type="CDD" id="cd18186">
    <property type="entry name" value="BTB_POZ_ZBTB_KLHL-like"/>
    <property type="match status" value="1"/>
</dbReference>
<evidence type="ECO:0008006" key="5">
    <source>
        <dbReference type="Google" id="ProtNLM"/>
    </source>
</evidence>
<dbReference type="Pfam" id="PF07707">
    <property type="entry name" value="BACK"/>
    <property type="match status" value="1"/>
</dbReference>
<dbReference type="PROSITE" id="PS51886">
    <property type="entry name" value="TLDC"/>
    <property type="match status" value="1"/>
</dbReference>
<sequence>MIKKILTSLYFRDKLANTSKDQNNIRVIDLNHVSIQQFEIIIKYIYGGVILLSDQEASFIFELMFVACELLLGELVKHLETILIKNHASWLRLRFTHIYQTSFQNKQLRELQKWSSDIAARHPSVIFDSEDFTSFQENALVSLIKRDDLQMKEVKIWDYIIKWGIAHTPNLPPNRENWTQENFLDLKVILKNFLPLIRYFQISGGDIIDNIQSYQQILDKNLWDDLTIKFMDPNRQISSTILPPRVILTQALPARRLDETRNSINSKIINETHAAEISTWIDKKIKAYSVTNYPYEFKLLLRGTRDGFTANSFWNLCDKQTHLVVVMKVNETDEILGGYNPIGWDQWTTRRDVSDSFHSSVLHSRVKHCEDSFIFSLKNGTIQSSILSRVSDPEIAILCNSAYGPCFSYDLIMCLNEDNRCYGEHTAYKKAIRNRTNWFSVSEYEIFQIQQRQKTM</sequence>
<organism evidence="3 4">
    <name type="scientific">Gigaspora rosea</name>
    <dbReference type="NCBI Taxonomy" id="44941"/>
    <lineage>
        <taxon>Eukaryota</taxon>
        <taxon>Fungi</taxon>
        <taxon>Fungi incertae sedis</taxon>
        <taxon>Mucoromycota</taxon>
        <taxon>Glomeromycotina</taxon>
        <taxon>Glomeromycetes</taxon>
        <taxon>Diversisporales</taxon>
        <taxon>Gigasporaceae</taxon>
        <taxon>Gigaspora</taxon>
    </lineage>
</organism>
<name>A0A397VDN9_9GLOM</name>
<comment type="caution">
    <text evidence="3">The sequence shown here is derived from an EMBL/GenBank/DDBJ whole genome shotgun (WGS) entry which is preliminary data.</text>
</comment>
<feature type="domain" description="BTB" evidence="1">
    <location>
        <begin position="8"/>
        <end position="54"/>
    </location>
</feature>
<dbReference type="Proteomes" id="UP000266673">
    <property type="component" value="Unassembled WGS sequence"/>
</dbReference>
<dbReference type="PANTHER" id="PTHR46306">
    <property type="entry name" value="BTB/POZ DOMAIN-CONTAINING PROTEIN 9"/>
    <property type="match status" value="1"/>
</dbReference>
<evidence type="ECO:0000259" key="2">
    <source>
        <dbReference type="PROSITE" id="PS51886"/>
    </source>
</evidence>
<gene>
    <name evidence="3" type="ORF">C2G38_1185076</name>
</gene>
<dbReference type="InterPro" id="IPR011333">
    <property type="entry name" value="SKP1/BTB/POZ_sf"/>
</dbReference>
<dbReference type="GO" id="GO:0005737">
    <property type="term" value="C:cytoplasm"/>
    <property type="evidence" value="ECO:0007669"/>
    <property type="project" value="TreeGrafter"/>
</dbReference>
<keyword evidence="4" id="KW-1185">Reference proteome</keyword>
<feature type="domain" description="TLDc" evidence="2">
    <location>
        <begin position="267"/>
        <end position="450"/>
    </location>
</feature>
<evidence type="ECO:0000313" key="3">
    <source>
        <dbReference type="EMBL" id="RIB20534.1"/>
    </source>
</evidence>
<evidence type="ECO:0000259" key="1">
    <source>
        <dbReference type="PROSITE" id="PS50097"/>
    </source>
</evidence>
<proteinExistence type="predicted"/>
<dbReference type="Gene3D" id="3.30.710.10">
    <property type="entry name" value="Potassium Channel Kv1.1, Chain A"/>
    <property type="match status" value="1"/>
</dbReference>
<dbReference type="AlphaFoldDB" id="A0A397VDN9"/>
<dbReference type="Pfam" id="PF00651">
    <property type="entry name" value="BTB"/>
    <property type="match status" value="1"/>
</dbReference>
<dbReference type="InterPro" id="IPR052407">
    <property type="entry name" value="BTB_POZ_domain_cont_9"/>
</dbReference>
<accession>A0A397VDN9</accession>
<protein>
    <recommendedName>
        <fullName evidence="5">TLDc domain-containing protein</fullName>
    </recommendedName>
</protein>
<dbReference type="PROSITE" id="PS50097">
    <property type="entry name" value="BTB"/>
    <property type="match status" value="1"/>
</dbReference>
<dbReference type="SUPFAM" id="SSF54695">
    <property type="entry name" value="POZ domain"/>
    <property type="match status" value="1"/>
</dbReference>
<dbReference type="InterPro" id="IPR011705">
    <property type="entry name" value="BACK"/>
</dbReference>
<dbReference type="InterPro" id="IPR000210">
    <property type="entry name" value="BTB/POZ_dom"/>
</dbReference>
<dbReference type="PANTHER" id="PTHR46306:SF1">
    <property type="entry name" value="BTB_POZ DOMAIN-CONTAINING PROTEIN 9"/>
    <property type="match status" value="1"/>
</dbReference>
<dbReference type="Gene3D" id="1.25.40.420">
    <property type="match status" value="1"/>
</dbReference>
<dbReference type="EMBL" id="QKWP01000411">
    <property type="protein sequence ID" value="RIB20534.1"/>
    <property type="molecule type" value="Genomic_DNA"/>
</dbReference>
<reference evidence="3 4" key="1">
    <citation type="submission" date="2018-06" db="EMBL/GenBank/DDBJ databases">
        <title>Comparative genomics reveals the genomic features of Rhizophagus irregularis, R. cerebriforme, R. diaphanum and Gigaspora rosea, and their symbiotic lifestyle signature.</title>
        <authorList>
            <person name="Morin E."/>
            <person name="San Clemente H."/>
            <person name="Chen E.C.H."/>
            <person name="De La Providencia I."/>
            <person name="Hainaut M."/>
            <person name="Kuo A."/>
            <person name="Kohler A."/>
            <person name="Murat C."/>
            <person name="Tang N."/>
            <person name="Roy S."/>
            <person name="Loubradou J."/>
            <person name="Henrissat B."/>
            <person name="Grigoriev I.V."/>
            <person name="Corradi N."/>
            <person name="Roux C."/>
            <person name="Martin F.M."/>
        </authorList>
    </citation>
    <scope>NUCLEOTIDE SEQUENCE [LARGE SCALE GENOMIC DNA]</scope>
    <source>
        <strain evidence="3 4">DAOM 194757</strain>
    </source>
</reference>
<dbReference type="Pfam" id="PF07534">
    <property type="entry name" value="TLD"/>
    <property type="match status" value="1"/>
</dbReference>
<evidence type="ECO:0000313" key="4">
    <source>
        <dbReference type="Proteomes" id="UP000266673"/>
    </source>
</evidence>
<dbReference type="InterPro" id="IPR006571">
    <property type="entry name" value="TLDc_dom"/>
</dbReference>